<protein>
    <recommendedName>
        <fullName evidence="9">Major facilitator superfamily (MFS) profile domain-containing protein</fullName>
    </recommendedName>
</protein>
<keyword evidence="5 8" id="KW-1133">Transmembrane helix</keyword>
<dbReference type="SUPFAM" id="SSF103473">
    <property type="entry name" value="MFS general substrate transporter"/>
    <property type="match status" value="1"/>
</dbReference>
<accession>W2RVZ0</accession>
<dbReference type="HOGENOM" id="CLU_001265_30_12_1"/>
<feature type="transmembrane region" description="Helical" evidence="8">
    <location>
        <begin position="59"/>
        <end position="78"/>
    </location>
</feature>
<proteinExistence type="inferred from homology"/>
<dbReference type="InterPro" id="IPR050360">
    <property type="entry name" value="MFS_Sugar_Transporters"/>
</dbReference>
<keyword evidence="4 8" id="KW-0812">Transmembrane</keyword>
<feature type="transmembrane region" description="Helical" evidence="8">
    <location>
        <begin position="85"/>
        <end position="104"/>
    </location>
</feature>
<dbReference type="PRINTS" id="PR00171">
    <property type="entry name" value="SUGRTRNSPORT"/>
</dbReference>
<dbReference type="PANTHER" id="PTHR48022:SF54">
    <property type="entry name" value="GLUCOSE TRANSPORTER, PUTATIVE (AFU_ORTHOLOGUE AFUA_8G00890)-RELATED"/>
    <property type="match status" value="1"/>
</dbReference>
<evidence type="ECO:0000256" key="6">
    <source>
        <dbReference type="ARBA" id="ARBA00023136"/>
    </source>
</evidence>
<feature type="transmembrane region" description="Helical" evidence="8">
    <location>
        <begin position="377"/>
        <end position="401"/>
    </location>
</feature>
<feature type="transmembrane region" description="Helical" evidence="8">
    <location>
        <begin position="273"/>
        <end position="291"/>
    </location>
</feature>
<evidence type="ECO:0000256" key="7">
    <source>
        <dbReference type="RuleBase" id="RU003346"/>
    </source>
</evidence>
<feature type="transmembrane region" description="Helical" evidence="8">
    <location>
        <begin position="178"/>
        <end position="197"/>
    </location>
</feature>
<evidence type="ECO:0000259" key="9">
    <source>
        <dbReference type="PROSITE" id="PS50850"/>
    </source>
</evidence>
<evidence type="ECO:0000256" key="2">
    <source>
        <dbReference type="ARBA" id="ARBA00010992"/>
    </source>
</evidence>
<dbReference type="OrthoDB" id="4142200at2759"/>
<dbReference type="NCBIfam" id="TIGR00879">
    <property type="entry name" value="SP"/>
    <property type="match status" value="1"/>
</dbReference>
<dbReference type="PROSITE" id="PS50850">
    <property type="entry name" value="MFS"/>
    <property type="match status" value="1"/>
</dbReference>
<dbReference type="AlphaFoldDB" id="W2RVZ0"/>
<dbReference type="InterPro" id="IPR003663">
    <property type="entry name" value="Sugar/inositol_transpt"/>
</dbReference>
<dbReference type="RefSeq" id="XP_008717323.1">
    <property type="nucleotide sequence ID" value="XM_008719101.1"/>
</dbReference>
<dbReference type="Pfam" id="PF00083">
    <property type="entry name" value="Sugar_tr"/>
    <property type="match status" value="1"/>
</dbReference>
<dbReference type="FunFam" id="1.20.1250.20:FF:000026">
    <property type="entry name" value="MFS quinate transporter QutD"/>
    <property type="match status" value="1"/>
</dbReference>
<organism evidence="10 11">
    <name type="scientific">Cyphellophora europaea (strain CBS 101466)</name>
    <name type="common">Phialophora europaea</name>
    <dbReference type="NCBI Taxonomy" id="1220924"/>
    <lineage>
        <taxon>Eukaryota</taxon>
        <taxon>Fungi</taxon>
        <taxon>Dikarya</taxon>
        <taxon>Ascomycota</taxon>
        <taxon>Pezizomycotina</taxon>
        <taxon>Eurotiomycetes</taxon>
        <taxon>Chaetothyriomycetidae</taxon>
        <taxon>Chaetothyriales</taxon>
        <taxon>Cyphellophoraceae</taxon>
        <taxon>Cyphellophora</taxon>
    </lineage>
</organism>
<evidence type="ECO:0000256" key="8">
    <source>
        <dbReference type="SAM" id="Phobius"/>
    </source>
</evidence>
<name>W2RVZ0_CYPE1</name>
<evidence type="ECO:0000313" key="11">
    <source>
        <dbReference type="Proteomes" id="UP000030752"/>
    </source>
</evidence>
<feature type="transmembrane region" description="Helical" evidence="8">
    <location>
        <begin position="330"/>
        <end position="351"/>
    </location>
</feature>
<keyword evidence="3 7" id="KW-0813">Transport</keyword>
<comment type="similarity">
    <text evidence="2 7">Belongs to the major facilitator superfamily. Sugar transporter (TC 2.A.1.1) family.</text>
</comment>
<dbReference type="PROSITE" id="PS00216">
    <property type="entry name" value="SUGAR_TRANSPORT_1"/>
    <property type="match status" value="2"/>
</dbReference>
<evidence type="ECO:0000313" key="10">
    <source>
        <dbReference type="EMBL" id="ETN40480.1"/>
    </source>
</evidence>
<reference evidence="10 11" key="1">
    <citation type="submission" date="2013-03" db="EMBL/GenBank/DDBJ databases">
        <title>The Genome Sequence of Phialophora europaea CBS 101466.</title>
        <authorList>
            <consortium name="The Broad Institute Genomics Platform"/>
            <person name="Cuomo C."/>
            <person name="de Hoog S."/>
            <person name="Gorbushina A."/>
            <person name="Walker B."/>
            <person name="Young S.K."/>
            <person name="Zeng Q."/>
            <person name="Gargeya S."/>
            <person name="Fitzgerald M."/>
            <person name="Haas B."/>
            <person name="Abouelleil A."/>
            <person name="Allen A.W."/>
            <person name="Alvarado L."/>
            <person name="Arachchi H.M."/>
            <person name="Berlin A.M."/>
            <person name="Chapman S.B."/>
            <person name="Gainer-Dewar J."/>
            <person name="Goldberg J."/>
            <person name="Griggs A."/>
            <person name="Gujja S."/>
            <person name="Hansen M."/>
            <person name="Howarth C."/>
            <person name="Imamovic A."/>
            <person name="Ireland A."/>
            <person name="Larimer J."/>
            <person name="McCowan C."/>
            <person name="Murphy C."/>
            <person name="Pearson M."/>
            <person name="Poon T.W."/>
            <person name="Priest M."/>
            <person name="Roberts A."/>
            <person name="Saif S."/>
            <person name="Shea T."/>
            <person name="Sisk P."/>
            <person name="Sykes S."/>
            <person name="Wortman J."/>
            <person name="Nusbaum C."/>
            <person name="Birren B."/>
        </authorList>
    </citation>
    <scope>NUCLEOTIDE SEQUENCE [LARGE SCALE GENOMIC DNA]</scope>
    <source>
        <strain evidence="10 11">CBS 101466</strain>
    </source>
</reference>
<evidence type="ECO:0000256" key="3">
    <source>
        <dbReference type="ARBA" id="ARBA00022448"/>
    </source>
</evidence>
<gene>
    <name evidence="10" type="ORF">HMPREF1541_04757</name>
</gene>
<dbReference type="eggNOG" id="KOG0254">
    <property type="taxonomic scope" value="Eukaryota"/>
</dbReference>
<feature type="transmembrane region" description="Helical" evidence="8">
    <location>
        <begin position="413"/>
        <end position="432"/>
    </location>
</feature>
<keyword evidence="11" id="KW-1185">Reference proteome</keyword>
<feature type="transmembrane region" description="Helical" evidence="8">
    <location>
        <begin position="154"/>
        <end position="172"/>
    </location>
</feature>
<dbReference type="VEuPathDB" id="FungiDB:HMPREF1541_04757"/>
<dbReference type="GO" id="GO:0005351">
    <property type="term" value="F:carbohydrate:proton symporter activity"/>
    <property type="evidence" value="ECO:0007669"/>
    <property type="project" value="TreeGrafter"/>
</dbReference>
<feature type="domain" description="Major facilitator superfamily (MFS) profile" evidence="9">
    <location>
        <begin position="17"/>
        <end position="466"/>
    </location>
</feature>
<keyword evidence="6 8" id="KW-0472">Membrane</keyword>
<dbReference type="InterPro" id="IPR005828">
    <property type="entry name" value="MFS_sugar_transport-like"/>
</dbReference>
<dbReference type="InterPro" id="IPR036259">
    <property type="entry name" value="MFS_trans_sf"/>
</dbReference>
<dbReference type="PROSITE" id="PS00217">
    <property type="entry name" value="SUGAR_TRANSPORT_2"/>
    <property type="match status" value="1"/>
</dbReference>
<feature type="transmembrane region" description="Helical" evidence="8">
    <location>
        <begin position="303"/>
        <end position="323"/>
    </location>
</feature>
<dbReference type="Proteomes" id="UP000030752">
    <property type="component" value="Unassembled WGS sequence"/>
</dbReference>
<dbReference type="CDD" id="cd17356">
    <property type="entry name" value="MFS_HXT"/>
    <property type="match status" value="1"/>
</dbReference>
<dbReference type="EMBL" id="KB822720">
    <property type="protein sequence ID" value="ETN40480.1"/>
    <property type="molecule type" value="Genomic_DNA"/>
</dbReference>
<dbReference type="InterPro" id="IPR020846">
    <property type="entry name" value="MFS_dom"/>
</dbReference>
<feature type="transmembrane region" description="Helical" evidence="8">
    <location>
        <begin position="444"/>
        <end position="462"/>
    </location>
</feature>
<dbReference type="GeneID" id="19972096"/>
<sequence length="520" mass="56727">MYQFTNIYANVAYTTVLAAFGTIGGALFGFDISSMSAWIGAEQYLDYFDHPNSNLQGGITASMSAGSFAGAIAAGFVSDRLGRRLALMIASGIWIVGAVLQCSAQNVTHLIVGRVVSGLSIGVTSSQCCVYLAELAPARIRGRVVGIQQWSIEWGILIQYLVSYGCVQGVTGPSAFRIAWGVQAVPGLILGLALIFFPESPRWLAAQERWDDCLDVLSRLHGNGNTDSDVVRLEFDEVKEAARIAKEAEDISFFALFGPKVRRRTIAGVSVQMWQQLLGGNIAMYYVVYIFEMAGMSGDTTLYSSAIQYVIFLVTTGSILPLIDRIGRRTLLLSGALICMALHFTIAAIMATRGHYVDQVNGNANLRWQIAGGPGKAVIACSYIFVGVYGWTWAPAAWIYCSEVFPLKYRAKGVGLSAATNWAFNFALAYFVAPAFTNIQWKTYVIFGVFCCVMTVHVFFTYPETAGKSLEEVDLLFESRVHPWRSASVGGFNEQLRASVDDKTLTGEASEKEVAHREDA</sequence>
<dbReference type="Gene3D" id="1.20.1250.20">
    <property type="entry name" value="MFS general substrate transporter like domains"/>
    <property type="match status" value="1"/>
</dbReference>
<evidence type="ECO:0000256" key="5">
    <source>
        <dbReference type="ARBA" id="ARBA00022989"/>
    </source>
</evidence>
<dbReference type="GO" id="GO:0016020">
    <property type="term" value="C:membrane"/>
    <property type="evidence" value="ECO:0007669"/>
    <property type="project" value="UniProtKB-SubCell"/>
</dbReference>
<comment type="subcellular location">
    <subcellularLocation>
        <location evidence="1">Membrane</location>
        <topology evidence="1">Multi-pass membrane protein</topology>
    </subcellularLocation>
</comment>
<feature type="transmembrane region" description="Helical" evidence="8">
    <location>
        <begin position="12"/>
        <end position="39"/>
    </location>
</feature>
<evidence type="ECO:0000256" key="1">
    <source>
        <dbReference type="ARBA" id="ARBA00004141"/>
    </source>
</evidence>
<dbReference type="InterPro" id="IPR005829">
    <property type="entry name" value="Sugar_transporter_CS"/>
</dbReference>
<evidence type="ECO:0000256" key="4">
    <source>
        <dbReference type="ARBA" id="ARBA00022692"/>
    </source>
</evidence>
<feature type="transmembrane region" description="Helical" evidence="8">
    <location>
        <begin position="110"/>
        <end position="133"/>
    </location>
</feature>
<dbReference type="PANTHER" id="PTHR48022">
    <property type="entry name" value="PLASTIDIC GLUCOSE TRANSPORTER 4"/>
    <property type="match status" value="1"/>
</dbReference>
<dbReference type="InParanoid" id="W2RVZ0"/>